<organism evidence="1 2">
    <name type="scientific">Vitis vinifera</name>
    <name type="common">Grape</name>
    <dbReference type="NCBI Taxonomy" id="29760"/>
    <lineage>
        <taxon>Eukaryota</taxon>
        <taxon>Viridiplantae</taxon>
        <taxon>Streptophyta</taxon>
        <taxon>Embryophyta</taxon>
        <taxon>Tracheophyta</taxon>
        <taxon>Spermatophyta</taxon>
        <taxon>Magnoliopsida</taxon>
        <taxon>eudicotyledons</taxon>
        <taxon>Gunneridae</taxon>
        <taxon>Pentapetalae</taxon>
        <taxon>rosids</taxon>
        <taxon>Vitales</taxon>
        <taxon>Vitaceae</taxon>
        <taxon>Viteae</taxon>
        <taxon>Vitis</taxon>
    </lineage>
</organism>
<protein>
    <submittedName>
        <fullName evidence="1">Uncharacterized protein</fullName>
    </submittedName>
</protein>
<evidence type="ECO:0000313" key="2">
    <source>
        <dbReference type="Proteomes" id="UP000009183"/>
    </source>
</evidence>
<dbReference type="Proteomes" id="UP000009183">
    <property type="component" value="Chromosome 1"/>
</dbReference>
<dbReference type="EMBL" id="FN595752">
    <property type="protein sequence ID" value="CCB50972.1"/>
    <property type="molecule type" value="Genomic_DNA"/>
</dbReference>
<keyword evidence="2" id="KW-1185">Reference proteome</keyword>
<gene>
    <name evidence="1" type="ordered locus">VIT_01s0011g02400</name>
</gene>
<accession>F6HF32</accession>
<proteinExistence type="predicted"/>
<dbReference type="HOGENOM" id="CLU_2610887_0_0_1"/>
<evidence type="ECO:0000313" key="1">
    <source>
        <dbReference type="EMBL" id="CCB50972.1"/>
    </source>
</evidence>
<sequence>MTSNVNRVAKLDLLGSPEEVEAASRIYFSDEVTSPRAKVQTSTAIVVNIGKEMTSNVNRVAKLDLLGSPEEVEGAQDVM</sequence>
<dbReference type="InParanoid" id="F6HF32"/>
<name>F6HF32_VITVI</name>
<reference evidence="2" key="1">
    <citation type="journal article" date="2007" name="Nature">
        <title>The grapevine genome sequence suggests ancestral hexaploidization in major angiosperm phyla.</title>
        <authorList>
            <consortium name="The French-Italian Public Consortium for Grapevine Genome Characterization."/>
            <person name="Jaillon O."/>
            <person name="Aury J.-M."/>
            <person name="Noel B."/>
            <person name="Policriti A."/>
            <person name="Clepet C."/>
            <person name="Casagrande A."/>
            <person name="Choisne N."/>
            <person name="Aubourg S."/>
            <person name="Vitulo N."/>
            <person name="Jubin C."/>
            <person name="Vezzi A."/>
            <person name="Legeai F."/>
            <person name="Hugueney P."/>
            <person name="Dasilva C."/>
            <person name="Horner D."/>
            <person name="Mica E."/>
            <person name="Jublot D."/>
            <person name="Poulain J."/>
            <person name="Bruyere C."/>
            <person name="Billault A."/>
            <person name="Segurens B."/>
            <person name="Gouyvenoux M."/>
            <person name="Ugarte E."/>
            <person name="Cattonaro F."/>
            <person name="Anthouard V."/>
            <person name="Vico V."/>
            <person name="Del Fabbro C."/>
            <person name="Alaux M."/>
            <person name="Di Gaspero G."/>
            <person name="Dumas V."/>
            <person name="Felice N."/>
            <person name="Paillard S."/>
            <person name="Juman I."/>
            <person name="Moroldo M."/>
            <person name="Scalabrin S."/>
            <person name="Canaguier A."/>
            <person name="Le Clainche I."/>
            <person name="Malacrida G."/>
            <person name="Durand E."/>
            <person name="Pesole G."/>
            <person name="Laucou V."/>
            <person name="Chatelet P."/>
            <person name="Merdinoglu D."/>
            <person name="Delledonne M."/>
            <person name="Pezzotti M."/>
            <person name="Lecharny A."/>
            <person name="Scarpelli C."/>
            <person name="Artiguenave F."/>
            <person name="Pe M.E."/>
            <person name="Valle G."/>
            <person name="Morgante M."/>
            <person name="Caboche M."/>
            <person name="Adam-Blondon A.-F."/>
            <person name="Weissenbach J."/>
            <person name="Quetier F."/>
            <person name="Wincker P."/>
        </authorList>
    </citation>
    <scope>NUCLEOTIDE SEQUENCE [LARGE SCALE GENOMIC DNA]</scope>
    <source>
        <strain evidence="2">cv. Pinot noir / PN40024</strain>
    </source>
</reference>
<dbReference type="PaxDb" id="29760-VIT_01s0011g02400.t01"/>
<dbReference type="AlphaFoldDB" id="F6HF32"/>